<comment type="caution">
    <text evidence="2">The sequence shown here is derived from an EMBL/GenBank/DDBJ whole genome shotgun (WGS) entry which is preliminary data.</text>
</comment>
<dbReference type="AlphaFoldDB" id="J9H4U0"/>
<evidence type="ECO:0000259" key="1">
    <source>
        <dbReference type="Pfam" id="PF16199"/>
    </source>
</evidence>
<dbReference type="Pfam" id="PF16199">
    <property type="entry name" value="Radical_SAM_C"/>
    <property type="match status" value="1"/>
</dbReference>
<dbReference type="InterPro" id="IPR032432">
    <property type="entry name" value="Radical_SAM_C"/>
</dbReference>
<name>J9H4U0_9ZZZZ</name>
<accession>J9H4U0</accession>
<reference evidence="2" key="1">
    <citation type="journal article" date="2012" name="PLoS ONE">
        <title>Gene sets for utilization of primary and secondary nutrition supplies in the distal gut of endangered iberian lynx.</title>
        <authorList>
            <person name="Alcaide M."/>
            <person name="Messina E."/>
            <person name="Richter M."/>
            <person name="Bargiela R."/>
            <person name="Peplies J."/>
            <person name="Huws S.A."/>
            <person name="Newbold C.J."/>
            <person name="Golyshin P.N."/>
            <person name="Simon M.A."/>
            <person name="Lopez G."/>
            <person name="Yakimov M.M."/>
            <person name="Ferrer M."/>
        </authorList>
    </citation>
    <scope>NUCLEOTIDE SEQUENCE</scope>
</reference>
<dbReference type="SUPFAM" id="SSF102114">
    <property type="entry name" value="Radical SAM enzymes"/>
    <property type="match status" value="1"/>
</dbReference>
<protein>
    <submittedName>
        <fullName evidence="2">Radical SAM protein, family</fullName>
    </submittedName>
</protein>
<feature type="domain" description="Radical SAM C-terminal extension" evidence="1">
    <location>
        <begin position="52"/>
        <end position="124"/>
    </location>
</feature>
<sequence length="149" mass="16595">MGRGHDRLTSERSIQQLAARGIPVGVHLILGLPGESRSDLLLQARLLSTLPVDVVKLHHLQILRGARWAATYLQNPNAFSLFTVDDYVSLVVDYLERLRADIAVERFVSQSPKGALLAPSWGLKPDEVQSLVLHQFAKVSGYQGKKVFW</sequence>
<dbReference type="EMBL" id="AMCI01000521">
    <property type="protein sequence ID" value="EJX08870.1"/>
    <property type="molecule type" value="Genomic_DNA"/>
</dbReference>
<evidence type="ECO:0000313" key="2">
    <source>
        <dbReference type="EMBL" id="EJX08870.1"/>
    </source>
</evidence>
<dbReference type="InterPro" id="IPR058240">
    <property type="entry name" value="rSAM_sf"/>
</dbReference>
<dbReference type="Gene3D" id="3.30.750.200">
    <property type="match status" value="1"/>
</dbReference>
<proteinExistence type="predicted"/>
<gene>
    <name evidence="2" type="ORF">EVA_03021</name>
</gene>
<organism evidence="2">
    <name type="scientific">gut metagenome</name>
    <dbReference type="NCBI Taxonomy" id="749906"/>
    <lineage>
        <taxon>unclassified sequences</taxon>
        <taxon>metagenomes</taxon>
        <taxon>organismal metagenomes</taxon>
    </lineage>
</organism>